<keyword evidence="9" id="KW-0535">Nitrogen fixation</keyword>
<dbReference type="PROSITE" id="PS50109">
    <property type="entry name" value="HIS_KIN"/>
    <property type="match status" value="1"/>
</dbReference>
<evidence type="ECO:0000256" key="2">
    <source>
        <dbReference type="ARBA" id="ARBA00012438"/>
    </source>
</evidence>
<keyword evidence="5" id="KW-0547">Nucleotide-binding</keyword>
<feature type="domain" description="PAS" evidence="15">
    <location>
        <begin position="5"/>
        <end position="49"/>
    </location>
</feature>
<dbReference type="AlphaFoldDB" id="A0A4S8EZD4"/>
<dbReference type="PANTHER" id="PTHR43065">
    <property type="entry name" value="SENSOR HISTIDINE KINASE"/>
    <property type="match status" value="1"/>
</dbReference>
<keyword evidence="4" id="KW-0808">Transferase</keyword>
<dbReference type="InterPro" id="IPR036890">
    <property type="entry name" value="HATPase_C_sf"/>
</dbReference>
<dbReference type="SUPFAM" id="SSF55785">
    <property type="entry name" value="PYP-like sensor domain (PAS domain)"/>
    <property type="match status" value="1"/>
</dbReference>
<dbReference type="SMART" id="SM00388">
    <property type="entry name" value="HisKA"/>
    <property type="match status" value="1"/>
</dbReference>
<evidence type="ECO:0000256" key="6">
    <source>
        <dbReference type="ARBA" id="ARBA00022777"/>
    </source>
</evidence>
<evidence type="ECO:0000313" key="17">
    <source>
        <dbReference type="Proteomes" id="UP000308917"/>
    </source>
</evidence>
<evidence type="ECO:0000313" key="16">
    <source>
        <dbReference type="EMBL" id="THT99680.1"/>
    </source>
</evidence>
<dbReference type="InterPro" id="IPR000014">
    <property type="entry name" value="PAS"/>
</dbReference>
<dbReference type="EMBL" id="STFG01000013">
    <property type="protein sequence ID" value="THT99680.1"/>
    <property type="molecule type" value="Genomic_DNA"/>
</dbReference>
<evidence type="ECO:0000256" key="5">
    <source>
        <dbReference type="ARBA" id="ARBA00022741"/>
    </source>
</evidence>
<dbReference type="InterPro" id="IPR036097">
    <property type="entry name" value="HisK_dim/P_sf"/>
</dbReference>
<dbReference type="NCBIfam" id="NF008293">
    <property type="entry name" value="PRK11073.1"/>
    <property type="match status" value="1"/>
</dbReference>
<evidence type="ECO:0000256" key="8">
    <source>
        <dbReference type="ARBA" id="ARBA00023012"/>
    </source>
</evidence>
<dbReference type="PANTHER" id="PTHR43065:SF16">
    <property type="entry name" value="SENSORY HISTIDINE KINASE_PHOSPHATASE NTRB"/>
    <property type="match status" value="1"/>
</dbReference>
<organism evidence="16 17">
    <name type="scientific">Lampropedia puyangensis</name>
    <dbReference type="NCBI Taxonomy" id="1330072"/>
    <lineage>
        <taxon>Bacteria</taxon>
        <taxon>Pseudomonadati</taxon>
        <taxon>Pseudomonadota</taxon>
        <taxon>Betaproteobacteria</taxon>
        <taxon>Burkholderiales</taxon>
        <taxon>Comamonadaceae</taxon>
        <taxon>Lampropedia</taxon>
    </lineage>
</organism>
<dbReference type="SMART" id="SM00387">
    <property type="entry name" value="HATPase_c"/>
    <property type="match status" value="1"/>
</dbReference>
<dbReference type="GO" id="GO:0005524">
    <property type="term" value="F:ATP binding"/>
    <property type="evidence" value="ECO:0007669"/>
    <property type="project" value="UniProtKB-KW"/>
</dbReference>
<dbReference type="Proteomes" id="UP000308917">
    <property type="component" value="Unassembled WGS sequence"/>
</dbReference>
<evidence type="ECO:0000256" key="13">
    <source>
        <dbReference type="ARBA" id="ARBA00043094"/>
    </source>
</evidence>
<gene>
    <name evidence="16" type="ORF">E9531_12070</name>
</gene>
<dbReference type="InterPro" id="IPR003594">
    <property type="entry name" value="HATPase_dom"/>
</dbReference>
<evidence type="ECO:0000259" key="14">
    <source>
        <dbReference type="PROSITE" id="PS50109"/>
    </source>
</evidence>
<dbReference type="InterPro" id="IPR005467">
    <property type="entry name" value="His_kinase_dom"/>
</dbReference>
<keyword evidence="3" id="KW-0597">Phosphoprotein</keyword>
<proteinExistence type="predicted"/>
<keyword evidence="17" id="KW-1185">Reference proteome</keyword>
<dbReference type="GO" id="GO:0000155">
    <property type="term" value="F:phosphorelay sensor kinase activity"/>
    <property type="evidence" value="ECO:0007669"/>
    <property type="project" value="InterPro"/>
</dbReference>
<evidence type="ECO:0000256" key="12">
    <source>
        <dbReference type="ARBA" id="ARBA00042313"/>
    </source>
</evidence>
<dbReference type="EC" id="2.7.13.3" evidence="2"/>
<comment type="caution">
    <text evidence="16">The sequence shown here is derived from an EMBL/GenBank/DDBJ whole genome shotgun (WGS) entry which is preliminary data.</text>
</comment>
<dbReference type="Gene3D" id="3.30.450.20">
    <property type="entry name" value="PAS domain"/>
    <property type="match status" value="1"/>
</dbReference>
<dbReference type="CDD" id="cd00130">
    <property type="entry name" value="PAS"/>
    <property type="match status" value="1"/>
</dbReference>
<keyword evidence="7" id="KW-0067">ATP-binding</keyword>
<dbReference type="PROSITE" id="PS50112">
    <property type="entry name" value="PAS"/>
    <property type="match status" value="1"/>
</dbReference>
<dbReference type="Pfam" id="PF02518">
    <property type="entry name" value="HATPase_c"/>
    <property type="match status" value="1"/>
</dbReference>
<dbReference type="SUPFAM" id="SSF47384">
    <property type="entry name" value="Homodimeric domain of signal transducing histidine kinase"/>
    <property type="match status" value="1"/>
</dbReference>
<protein>
    <recommendedName>
        <fullName evidence="11">Sensory histidine kinase/phosphatase NtrB</fullName>
        <ecNumber evidence="2">2.7.13.3</ecNumber>
    </recommendedName>
    <alternativeName>
        <fullName evidence="12">Nitrogen regulation protein NR(II)</fullName>
    </alternativeName>
    <alternativeName>
        <fullName evidence="13">Nitrogen regulator II</fullName>
    </alternativeName>
</protein>
<accession>A0A4S8EZD4</accession>
<evidence type="ECO:0000259" key="15">
    <source>
        <dbReference type="PROSITE" id="PS50112"/>
    </source>
</evidence>
<reference evidence="16 17" key="1">
    <citation type="journal article" date="2015" name="Antonie Van Leeuwenhoek">
        <title>Lampropedia puyangensis sp. nov., isolated from symptomatic bark of Populus ? euramericana canker and emended description of Lampropedia hyalina (Ehrenberg 1832) Lee et al. 2004.</title>
        <authorList>
            <person name="Li Y."/>
            <person name="Wang T."/>
            <person name="Piao C.G."/>
            <person name="Wang L.F."/>
            <person name="Tian G.Z."/>
            <person name="Zhu T.H."/>
            <person name="Guo M.W."/>
        </authorList>
    </citation>
    <scope>NUCLEOTIDE SEQUENCE [LARGE SCALE GENOMIC DNA]</scope>
    <source>
        <strain evidence="16 17">2-bin</strain>
    </source>
</reference>
<dbReference type="Pfam" id="PF00512">
    <property type="entry name" value="HisKA"/>
    <property type="match status" value="1"/>
</dbReference>
<dbReference type="InterPro" id="IPR004358">
    <property type="entry name" value="Sig_transdc_His_kin-like_C"/>
</dbReference>
<dbReference type="CDD" id="cd00082">
    <property type="entry name" value="HisKA"/>
    <property type="match status" value="1"/>
</dbReference>
<feature type="domain" description="Histidine kinase" evidence="14">
    <location>
        <begin position="141"/>
        <end position="358"/>
    </location>
</feature>
<evidence type="ECO:0000256" key="1">
    <source>
        <dbReference type="ARBA" id="ARBA00000085"/>
    </source>
</evidence>
<name>A0A4S8EZD4_9BURK</name>
<dbReference type="SUPFAM" id="SSF55874">
    <property type="entry name" value="ATPase domain of HSP90 chaperone/DNA topoisomerase II/histidine kinase"/>
    <property type="match status" value="1"/>
</dbReference>
<evidence type="ECO:0000256" key="11">
    <source>
        <dbReference type="ARBA" id="ARBA00039567"/>
    </source>
</evidence>
<keyword evidence="6 16" id="KW-0418">Kinase</keyword>
<evidence type="ECO:0000256" key="7">
    <source>
        <dbReference type="ARBA" id="ARBA00022840"/>
    </source>
</evidence>
<evidence type="ECO:0000256" key="3">
    <source>
        <dbReference type="ARBA" id="ARBA00022553"/>
    </source>
</evidence>
<dbReference type="InterPro" id="IPR003661">
    <property type="entry name" value="HisK_dim/P_dom"/>
</dbReference>
<evidence type="ECO:0000256" key="10">
    <source>
        <dbReference type="ARBA" id="ARBA00037696"/>
    </source>
</evidence>
<keyword evidence="8" id="KW-0902">Two-component regulatory system</keyword>
<comment type="function">
    <text evidence="10">Member of the two-component regulatory system NtrB/NtrC, which controls expression of the nitrogen-regulated (ntr) genes in response to nitrogen limitation. Under conditions of nitrogen limitation, NtrB autophosphorylates and transfers the phosphoryl group to NtrC. In the presence of nitrogen, acts as a phosphatase that dephosphorylates and inactivates NtrC.</text>
</comment>
<dbReference type="Gene3D" id="1.10.287.130">
    <property type="match status" value="1"/>
</dbReference>
<dbReference type="OrthoDB" id="9789238at2"/>
<comment type="catalytic activity">
    <reaction evidence="1">
        <text>ATP + protein L-histidine = ADP + protein N-phospho-L-histidine.</text>
        <dbReference type="EC" id="2.7.13.3"/>
    </reaction>
</comment>
<dbReference type="PRINTS" id="PR00344">
    <property type="entry name" value="BCTRLSENSOR"/>
</dbReference>
<sequence length="358" mass="40179">MHDMMQSSMQSDFDLLATLVVTLDSNQRVTSANAALEGLLGLSRRKLFGLPFGHFMQDSDALDLAFAKGLKTPEQSIFRFEATLQGLGHEEVIVQVQANLTKIDQDGQWLLEMWPQSEQAKYHQDAQLQELAETNKMLLRNLAHEVKNPLGGIRGAAQLLGMEIMEPELHEYTQVIMHEADRLQALVDRLLEPHRHPQSVEPVNIHEVCEHVRSLVLMEYPKGLTIEQNYDISLPDLLGDRNQLIQALLNIVQNAALVLRPQIAQGRARIELRTRVARQVHIGKKLHKLALELHVIDNGPGVAPEIRERIFHPLVTGRDDGTGLGLSLAQTFVQRHHGMIECESTPGKTSFVITIPLP</sequence>
<evidence type="ECO:0000256" key="4">
    <source>
        <dbReference type="ARBA" id="ARBA00022679"/>
    </source>
</evidence>
<evidence type="ECO:0000256" key="9">
    <source>
        <dbReference type="ARBA" id="ARBA00023231"/>
    </source>
</evidence>
<dbReference type="Gene3D" id="3.30.565.10">
    <property type="entry name" value="Histidine kinase-like ATPase, C-terminal domain"/>
    <property type="match status" value="1"/>
</dbReference>
<dbReference type="InterPro" id="IPR035965">
    <property type="entry name" value="PAS-like_dom_sf"/>
</dbReference>